<proteinExistence type="predicted"/>
<keyword evidence="2" id="KW-1185">Reference proteome</keyword>
<organism evidence="1 2">
    <name type="scientific">Avena sativa</name>
    <name type="common">Oat</name>
    <dbReference type="NCBI Taxonomy" id="4498"/>
    <lineage>
        <taxon>Eukaryota</taxon>
        <taxon>Viridiplantae</taxon>
        <taxon>Streptophyta</taxon>
        <taxon>Embryophyta</taxon>
        <taxon>Tracheophyta</taxon>
        <taxon>Spermatophyta</taxon>
        <taxon>Magnoliopsida</taxon>
        <taxon>Liliopsida</taxon>
        <taxon>Poales</taxon>
        <taxon>Poaceae</taxon>
        <taxon>BOP clade</taxon>
        <taxon>Pooideae</taxon>
        <taxon>Poodae</taxon>
        <taxon>Poeae</taxon>
        <taxon>Poeae Chloroplast Group 1 (Aveneae type)</taxon>
        <taxon>Aveninae</taxon>
        <taxon>Avena</taxon>
    </lineage>
</organism>
<accession>A0ACD5Z3M1</accession>
<name>A0ACD5Z3M1_AVESA</name>
<evidence type="ECO:0000313" key="2">
    <source>
        <dbReference type="Proteomes" id="UP001732700"/>
    </source>
</evidence>
<reference evidence="1" key="2">
    <citation type="submission" date="2025-09" db="UniProtKB">
        <authorList>
            <consortium name="EnsemblPlants"/>
        </authorList>
    </citation>
    <scope>IDENTIFICATION</scope>
</reference>
<dbReference type="EnsemblPlants" id="AVESA.00010b.r2.6CG1081680.1">
    <property type="protein sequence ID" value="AVESA.00010b.r2.6CG1081680.1.CDS.1"/>
    <property type="gene ID" value="AVESA.00010b.r2.6CG1081680"/>
</dbReference>
<sequence length="66" mass="7327">MLIVCSLARRLHTAGDDDLVRMMLALNCWRLATRRTRRLHGAKMSVIGMTQIANSSNIADGFLLGL</sequence>
<reference evidence="1" key="1">
    <citation type="submission" date="2021-05" db="EMBL/GenBank/DDBJ databases">
        <authorList>
            <person name="Scholz U."/>
            <person name="Mascher M."/>
            <person name="Fiebig A."/>
        </authorList>
    </citation>
    <scope>NUCLEOTIDE SEQUENCE [LARGE SCALE GENOMIC DNA]</scope>
</reference>
<evidence type="ECO:0000313" key="1">
    <source>
        <dbReference type="EnsemblPlants" id="AVESA.00010b.r2.6CG1081680.1.CDS.1"/>
    </source>
</evidence>
<dbReference type="Proteomes" id="UP001732700">
    <property type="component" value="Chromosome 6C"/>
</dbReference>
<protein>
    <submittedName>
        <fullName evidence="1">Uncharacterized protein</fullName>
    </submittedName>
</protein>